<evidence type="ECO:0000256" key="4">
    <source>
        <dbReference type="ARBA" id="ARBA00023163"/>
    </source>
</evidence>
<dbReference type="Proteomes" id="UP001061298">
    <property type="component" value="Chromosome"/>
</dbReference>
<keyword evidence="3" id="KW-0238">DNA-binding</keyword>
<protein>
    <submittedName>
        <fullName evidence="7">MerR family transcriptional regulator</fullName>
    </submittedName>
</protein>
<dbReference type="SUPFAM" id="SSF46955">
    <property type="entry name" value="Putative DNA-binding domain"/>
    <property type="match status" value="1"/>
</dbReference>
<feature type="domain" description="HTH merR-type" evidence="6">
    <location>
        <begin position="12"/>
        <end position="80"/>
    </location>
</feature>
<gene>
    <name evidence="7" type="ORF">N8I84_04370</name>
</gene>
<dbReference type="EMBL" id="CP106793">
    <property type="protein sequence ID" value="UXY18042.1"/>
    <property type="molecule type" value="Genomic_DNA"/>
</dbReference>
<accession>A0ABY6DUK1</accession>
<keyword evidence="4" id="KW-0804">Transcription</keyword>
<evidence type="ECO:0000256" key="5">
    <source>
        <dbReference type="SAM" id="MobiDB-lite"/>
    </source>
</evidence>
<dbReference type="InterPro" id="IPR000551">
    <property type="entry name" value="MerR-type_HTH_dom"/>
</dbReference>
<evidence type="ECO:0000256" key="1">
    <source>
        <dbReference type="ARBA" id="ARBA00022491"/>
    </source>
</evidence>
<sequence length="120" mass="12768">MALSIDDADAALYTIGQVAEMLGVQPAFLRRLDAHGIVVPARSAGGQRRYSRREIDRVAEVMDLVAEGVTLAGVRRVLTLRERVGILEEDLAAARAAAAPPEERSRADGHPVERPGAASG</sequence>
<keyword evidence="1" id="KW-0678">Repressor</keyword>
<dbReference type="Pfam" id="PF13411">
    <property type="entry name" value="MerR_1"/>
    <property type="match status" value="1"/>
</dbReference>
<feature type="region of interest" description="Disordered" evidence="5">
    <location>
        <begin position="95"/>
        <end position="120"/>
    </location>
</feature>
<feature type="compositionally biased region" description="Basic and acidic residues" evidence="5">
    <location>
        <begin position="101"/>
        <end position="113"/>
    </location>
</feature>
<dbReference type="PROSITE" id="PS50937">
    <property type="entry name" value="HTH_MERR_2"/>
    <property type="match status" value="1"/>
</dbReference>
<evidence type="ECO:0000313" key="8">
    <source>
        <dbReference type="Proteomes" id="UP001061298"/>
    </source>
</evidence>
<dbReference type="PANTHER" id="PTHR30204">
    <property type="entry name" value="REDOX-CYCLING DRUG-SENSING TRANSCRIPTIONAL ACTIVATOR SOXR"/>
    <property type="match status" value="1"/>
</dbReference>
<keyword evidence="8" id="KW-1185">Reference proteome</keyword>
<dbReference type="Gene3D" id="1.10.1660.10">
    <property type="match status" value="1"/>
</dbReference>
<keyword evidence="2" id="KW-0805">Transcription regulation</keyword>
<evidence type="ECO:0000256" key="2">
    <source>
        <dbReference type="ARBA" id="ARBA00023015"/>
    </source>
</evidence>
<evidence type="ECO:0000259" key="6">
    <source>
        <dbReference type="PROSITE" id="PS50937"/>
    </source>
</evidence>
<proteinExistence type="predicted"/>
<dbReference type="PANTHER" id="PTHR30204:SF69">
    <property type="entry name" value="MERR-FAMILY TRANSCRIPTIONAL REGULATOR"/>
    <property type="match status" value="1"/>
</dbReference>
<dbReference type="InterPro" id="IPR047057">
    <property type="entry name" value="MerR_fam"/>
</dbReference>
<dbReference type="RefSeq" id="WP_263228265.1">
    <property type="nucleotide sequence ID" value="NZ_CP106793.1"/>
</dbReference>
<dbReference type="SMART" id="SM00422">
    <property type="entry name" value="HTH_MERR"/>
    <property type="match status" value="1"/>
</dbReference>
<dbReference type="InterPro" id="IPR009061">
    <property type="entry name" value="DNA-bd_dom_put_sf"/>
</dbReference>
<evidence type="ECO:0000256" key="3">
    <source>
        <dbReference type="ARBA" id="ARBA00023125"/>
    </source>
</evidence>
<reference evidence="7" key="1">
    <citation type="submission" date="2022-10" db="EMBL/GenBank/DDBJ databases">
        <authorList>
            <person name="Mo P."/>
        </authorList>
    </citation>
    <scope>NUCLEOTIDE SEQUENCE</scope>
    <source>
        <strain evidence="7">HUAS 13-4</strain>
    </source>
</reference>
<organism evidence="7 8">
    <name type="scientific">Streptomyces cynarae</name>
    <dbReference type="NCBI Taxonomy" id="2981134"/>
    <lineage>
        <taxon>Bacteria</taxon>
        <taxon>Bacillati</taxon>
        <taxon>Actinomycetota</taxon>
        <taxon>Actinomycetes</taxon>
        <taxon>Kitasatosporales</taxon>
        <taxon>Streptomycetaceae</taxon>
        <taxon>Streptomyces</taxon>
    </lineage>
</organism>
<name>A0ABY6DUK1_9ACTN</name>
<evidence type="ECO:0000313" key="7">
    <source>
        <dbReference type="EMBL" id="UXY18042.1"/>
    </source>
</evidence>